<dbReference type="Gene3D" id="2.40.170.20">
    <property type="entry name" value="TonB-dependent receptor, beta-barrel domain"/>
    <property type="match status" value="1"/>
</dbReference>
<dbReference type="PANTHER" id="PTHR40980">
    <property type="entry name" value="PLUG DOMAIN-CONTAINING PROTEIN"/>
    <property type="match status" value="1"/>
</dbReference>
<protein>
    <submittedName>
        <fullName evidence="7">TonB-dependent receptor</fullName>
    </submittedName>
</protein>
<dbReference type="NCBIfam" id="TIGR01782">
    <property type="entry name" value="TonB-Xanth-Caul"/>
    <property type="match status" value="1"/>
</dbReference>
<evidence type="ECO:0000256" key="3">
    <source>
        <dbReference type="ARBA" id="ARBA00023237"/>
    </source>
</evidence>
<dbReference type="InterPro" id="IPR010104">
    <property type="entry name" value="TonB_rcpt_bac"/>
</dbReference>
<evidence type="ECO:0000313" key="7">
    <source>
        <dbReference type="EMBL" id="MDC7693687.1"/>
    </source>
</evidence>
<accession>A0ABT5ICG8</accession>
<keyword evidence="3" id="KW-0998">Cell outer membrane</keyword>
<keyword evidence="7" id="KW-0675">Receptor</keyword>
<evidence type="ECO:0000256" key="2">
    <source>
        <dbReference type="ARBA" id="ARBA00023136"/>
    </source>
</evidence>
<sequence length="911" mass="99242">MALVWATSAFAAQAQTSAETGADKAKDDVAEVVVTGIKRSNLKAINSKLGYRGVSDVVSANEVQALPDLTIVEALRRVPGLAALPTTDNEHPRDEAATPVIRGLGAAYNNVTVDGMPLASPGTPNANLGSNGRGVRLDLLPSSMISEMRVIKTFGADLDPNAIGGAVDLRTRSAFERGGKPFLTTEASLGGANDVGKPNDQERIGARLVSTGSLTFGSAKQFGVVVSANYQKLETFTNTHMTTDTVHYGFYNSAGVLQSGINLGSGIAVPQQDKYWYVQNSRERAGLTTKLEGRFSDTFYAFATLGYYRFRDTMARNELLIDPRNRGTVQNLTPTSGRYPAATIEVGYSVQKMTNATALAQGGFDWTLPDDQLLSGRVSLSRATYREPISMVKFITGLTYNAPGAGTTITPMPSLGFNYDTSGLNASFDVDPTVFYNLNNYQGFYYRPNYKRSASNNVNSVKLDYTRHLGRDDQGFGFGAGVTYTESQVEYNVYRDEYTPNNTLTSPLTLASVTGHNGAPLMYSNGKLNLLTIDPQRAWAAFYSHAASEFTRTNQDAFSNQDNFDLTEKNAGLYGLVAYNADRLRTQFGLRYDSVDLDSAGRQRINGVWKDRKANSSYDFVLPSALISYDLTDRIDVRFGASQTIGRPSYDAYAARSAINFVASTDQGNPNALGVTVTIGNPDIKPRLSNNVDLAFNWKLNNRDGGLVSLALFNKDIQDEIFSATTFGYTYEGVTYVNAAVSRPINATSASVHGVELAATMNSLEQLHPVLRPVGFSANWSVMEGSMDVLQASGTQRRLKGLVGQSNSIVNASVFYSHDGLELRAAYNKQGKALRSIVPDIFWQDMYWAPREQVDLQASYKVRNGVTVFAQASNVGHERMTSLTGPGKNLLKDTYSVPTIYWIGLRFTPSF</sequence>
<comment type="caution">
    <text evidence="7">The sequence shown here is derived from an EMBL/GenBank/DDBJ whole genome shotgun (WGS) entry which is preliminary data.</text>
</comment>
<keyword evidence="2 4" id="KW-0472">Membrane</keyword>
<feature type="domain" description="TonB-dependent receptor-like beta-barrel" evidence="5">
    <location>
        <begin position="414"/>
        <end position="875"/>
    </location>
</feature>
<evidence type="ECO:0000259" key="6">
    <source>
        <dbReference type="Pfam" id="PF07715"/>
    </source>
</evidence>
<keyword evidence="4" id="KW-0798">TonB box</keyword>
<evidence type="ECO:0000259" key="5">
    <source>
        <dbReference type="Pfam" id="PF00593"/>
    </source>
</evidence>
<dbReference type="InterPro" id="IPR012910">
    <property type="entry name" value="Plug_dom"/>
</dbReference>
<evidence type="ECO:0000256" key="1">
    <source>
        <dbReference type="ARBA" id="ARBA00004442"/>
    </source>
</evidence>
<dbReference type="InterPro" id="IPR036942">
    <property type="entry name" value="Beta-barrel_TonB_sf"/>
</dbReference>
<dbReference type="Pfam" id="PF07715">
    <property type="entry name" value="Plug"/>
    <property type="match status" value="1"/>
</dbReference>
<dbReference type="RefSeq" id="WP_272740437.1">
    <property type="nucleotide sequence ID" value="NZ_JAQQKW010000002.1"/>
</dbReference>
<dbReference type="InterPro" id="IPR037066">
    <property type="entry name" value="Plug_dom_sf"/>
</dbReference>
<comment type="subcellular location">
    <subcellularLocation>
        <location evidence="1 4">Cell outer membrane</location>
    </subcellularLocation>
</comment>
<dbReference type="Pfam" id="PF00593">
    <property type="entry name" value="TonB_dep_Rec_b-barrel"/>
    <property type="match status" value="1"/>
</dbReference>
<reference evidence="7 8" key="1">
    <citation type="submission" date="2023-01" db="EMBL/GenBank/DDBJ databases">
        <title>Novel species of the genus Asticcacaulis isolated from rivers.</title>
        <authorList>
            <person name="Lu H."/>
        </authorList>
    </citation>
    <scope>NUCLEOTIDE SEQUENCE [LARGE SCALE GENOMIC DNA]</scope>
    <source>
        <strain evidence="7 8">DXS10W</strain>
    </source>
</reference>
<comment type="similarity">
    <text evidence="4">Belongs to the TonB-dependent receptor family.</text>
</comment>
<dbReference type="Gene3D" id="2.170.130.10">
    <property type="entry name" value="TonB-dependent receptor, plug domain"/>
    <property type="match status" value="1"/>
</dbReference>
<evidence type="ECO:0000256" key="4">
    <source>
        <dbReference type="RuleBase" id="RU003357"/>
    </source>
</evidence>
<dbReference type="Proteomes" id="UP001216595">
    <property type="component" value="Unassembled WGS sequence"/>
</dbReference>
<dbReference type="PANTHER" id="PTHR40980:SF4">
    <property type="entry name" value="TONB-DEPENDENT RECEPTOR-LIKE BETA-BARREL DOMAIN-CONTAINING PROTEIN"/>
    <property type="match status" value="1"/>
</dbReference>
<name>A0ABT5ICG8_9CAUL</name>
<feature type="domain" description="TonB-dependent receptor plug" evidence="6">
    <location>
        <begin position="55"/>
        <end position="166"/>
    </location>
</feature>
<keyword evidence="8" id="KW-1185">Reference proteome</keyword>
<dbReference type="InterPro" id="IPR000531">
    <property type="entry name" value="Beta-barrel_TonB"/>
</dbReference>
<dbReference type="SUPFAM" id="SSF56935">
    <property type="entry name" value="Porins"/>
    <property type="match status" value="1"/>
</dbReference>
<dbReference type="EMBL" id="JAQQKW010000002">
    <property type="protein sequence ID" value="MDC7693687.1"/>
    <property type="molecule type" value="Genomic_DNA"/>
</dbReference>
<evidence type="ECO:0000313" key="8">
    <source>
        <dbReference type="Proteomes" id="UP001216595"/>
    </source>
</evidence>
<proteinExistence type="inferred from homology"/>
<gene>
    <name evidence="7" type="ORF">PQU94_05260</name>
</gene>
<organism evidence="7 8">
    <name type="scientific">Asticcacaulis currens</name>
    <dbReference type="NCBI Taxonomy" id="2984210"/>
    <lineage>
        <taxon>Bacteria</taxon>
        <taxon>Pseudomonadati</taxon>
        <taxon>Pseudomonadota</taxon>
        <taxon>Alphaproteobacteria</taxon>
        <taxon>Caulobacterales</taxon>
        <taxon>Caulobacteraceae</taxon>
        <taxon>Asticcacaulis</taxon>
    </lineage>
</organism>